<dbReference type="RefSeq" id="WP_394850695.1">
    <property type="nucleotide sequence ID" value="NZ_CP089982.1"/>
</dbReference>
<keyword evidence="4" id="KW-1185">Reference proteome</keyword>
<proteinExistence type="predicted"/>
<dbReference type="EMBL" id="CP089982">
    <property type="protein sequence ID" value="WXB00054.1"/>
    <property type="molecule type" value="Genomic_DNA"/>
</dbReference>
<dbReference type="Proteomes" id="UP001379533">
    <property type="component" value="Chromosome"/>
</dbReference>
<dbReference type="PROSITE" id="PS51257">
    <property type="entry name" value="PROKAR_LIPOPROTEIN"/>
    <property type="match status" value="1"/>
</dbReference>
<feature type="chain" id="PRO_5046488949" evidence="2">
    <location>
        <begin position="30"/>
        <end position="175"/>
    </location>
</feature>
<name>A0ABZ2KN08_9BACT</name>
<reference evidence="3 4" key="1">
    <citation type="submission" date="2021-12" db="EMBL/GenBank/DDBJ databases">
        <title>Discovery of the Pendulisporaceae a myxobacterial family with distinct sporulation behavior and unique specialized metabolism.</title>
        <authorList>
            <person name="Garcia R."/>
            <person name="Popoff A."/>
            <person name="Bader C.D."/>
            <person name="Loehr J."/>
            <person name="Walesch S."/>
            <person name="Walt C."/>
            <person name="Boldt J."/>
            <person name="Bunk B."/>
            <person name="Haeckl F.J.F.P.J."/>
            <person name="Gunesch A.P."/>
            <person name="Birkelbach J."/>
            <person name="Nuebel U."/>
            <person name="Pietschmann T."/>
            <person name="Bach T."/>
            <person name="Mueller R."/>
        </authorList>
    </citation>
    <scope>NUCLEOTIDE SEQUENCE [LARGE SCALE GENOMIC DNA]</scope>
    <source>
        <strain evidence="3 4">MSr12523</strain>
    </source>
</reference>
<accession>A0ABZ2KN08</accession>
<protein>
    <submittedName>
        <fullName evidence="3">Uncharacterized protein</fullName>
    </submittedName>
</protein>
<evidence type="ECO:0000256" key="1">
    <source>
        <dbReference type="SAM" id="MobiDB-lite"/>
    </source>
</evidence>
<evidence type="ECO:0000313" key="4">
    <source>
        <dbReference type="Proteomes" id="UP001379533"/>
    </source>
</evidence>
<feature type="region of interest" description="Disordered" evidence="1">
    <location>
        <begin position="30"/>
        <end position="78"/>
    </location>
</feature>
<feature type="signal peptide" evidence="2">
    <location>
        <begin position="1"/>
        <end position="29"/>
    </location>
</feature>
<organism evidence="3 4">
    <name type="scientific">Pendulispora brunnea</name>
    <dbReference type="NCBI Taxonomy" id="2905690"/>
    <lineage>
        <taxon>Bacteria</taxon>
        <taxon>Pseudomonadati</taxon>
        <taxon>Myxococcota</taxon>
        <taxon>Myxococcia</taxon>
        <taxon>Myxococcales</taxon>
        <taxon>Sorangiineae</taxon>
        <taxon>Pendulisporaceae</taxon>
        <taxon>Pendulispora</taxon>
    </lineage>
</organism>
<evidence type="ECO:0000256" key="2">
    <source>
        <dbReference type="SAM" id="SignalP"/>
    </source>
</evidence>
<keyword evidence="2" id="KW-0732">Signal</keyword>
<evidence type="ECO:0000313" key="3">
    <source>
        <dbReference type="EMBL" id="WXB00054.1"/>
    </source>
</evidence>
<feature type="compositionally biased region" description="Low complexity" evidence="1">
    <location>
        <begin position="67"/>
        <end position="76"/>
    </location>
</feature>
<gene>
    <name evidence="3" type="ORF">LZC95_24960</name>
</gene>
<sequence length="175" mass="17820">MKTVLKSLFSIPVLALTATSLMVVMVACSGSSNSGENPDDKKTDSGNDDDDSGTKTDAGDDEEDAGNDANGNPGAACSGEAKQEACLSCCDKQAGGGRALLNKAFLDCNCKDGADCKAECGDNYCSGKAESEDCAQCLKSADDCENTAAQACANDAKCVAYITCSSDSECADKDP</sequence>